<dbReference type="Proteomes" id="UP001141552">
    <property type="component" value="Unassembled WGS sequence"/>
</dbReference>
<evidence type="ECO:0000256" key="1">
    <source>
        <dbReference type="SAM" id="SignalP"/>
    </source>
</evidence>
<comment type="caution">
    <text evidence="2">The sequence shown here is derived from an EMBL/GenBank/DDBJ whole genome shotgun (WGS) entry which is preliminary data.</text>
</comment>
<keyword evidence="1" id="KW-0732">Signal</keyword>
<accession>A0A9Q0FRD6</accession>
<reference evidence="2" key="2">
    <citation type="journal article" date="2023" name="Plants (Basel)">
        <title>Annotation of the Turnera subulata (Passifloraceae) Draft Genome Reveals the S-Locus Evolved after the Divergence of Turneroideae from Passifloroideae in a Stepwise Manner.</title>
        <authorList>
            <person name="Henning P.M."/>
            <person name="Roalson E.H."/>
            <person name="Mir W."/>
            <person name="McCubbin A.G."/>
            <person name="Shore J.S."/>
        </authorList>
    </citation>
    <scope>NUCLEOTIDE SEQUENCE</scope>
    <source>
        <strain evidence="2">F60SS</strain>
    </source>
</reference>
<evidence type="ECO:0000313" key="3">
    <source>
        <dbReference type="Proteomes" id="UP001141552"/>
    </source>
</evidence>
<evidence type="ECO:0000313" key="2">
    <source>
        <dbReference type="EMBL" id="KAJ4836290.1"/>
    </source>
</evidence>
<dbReference type="AlphaFoldDB" id="A0A9Q0FRD6"/>
<evidence type="ECO:0008006" key="4">
    <source>
        <dbReference type="Google" id="ProtNLM"/>
    </source>
</evidence>
<name>A0A9Q0FRD6_9ROSI</name>
<sequence>MEGTVSKTTFLIILLMFAHCIPSEKGVGVDARVIVGSTNQENTQVILDAYRMDGPLCKSDKDCESWCDKHPKGQPPFTVRRCIGGNCFCST</sequence>
<organism evidence="2 3">
    <name type="scientific">Turnera subulata</name>
    <dbReference type="NCBI Taxonomy" id="218843"/>
    <lineage>
        <taxon>Eukaryota</taxon>
        <taxon>Viridiplantae</taxon>
        <taxon>Streptophyta</taxon>
        <taxon>Embryophyta</taxon>
        <taxon>Tracheophyta</taxon>
        <taxon>Spermatophyta</taxon>
        <taxon>Magnoliopsida</taxon>
        <taxon>eudicotyledons</taxon>
        <taxon>Gunneridae</taxon>
        <taxon>Pentapetalae</taxon>
        <taxon>rosids</taxon>
        <taxon>fabids</taxon>
        <taxon>Malpighiales</taxon>
        <taxon>Passifloraceae</taxon>
        <taxon>Turnera</taxon>
    </lineage>
</organism>
<keyword evidence="3" id="KW-1185">Reference proteome</keyword>
<feature type="chain" id="PRO_5040314696" description="Knottin scorpion toxin-like domain-containing protein" evidence="1">
    <location>
        <begin position="24"/>
        <end position="91"/>
    </location>
</feature>
<dbReference type="EMBL" id="JAKUCV010004166">
    <property type="protein sequence ID" value="KAJ4836290.1"/>
    <property type="molecule type" value="Genomic_DNA"/>
</dbReference>
<protein>
    <recommendedName>
        <fullName evidence="4">Knottin scorpion toxin-like domain-containing protein</fullName>
    </recommendedName>
</protein>
<proteinExistence type="predicted"/>
<feature type="signal peptide" evidence="1">
    <location>
        <begin position="1"/>
        <end position="23"/>
    </location>
</feature>
<gene>
    <name evidence="2" type="ORF">Tsubulata_008019</name>
</gene>
<reference evidence="2" key="1">
    <citation type="submission" date="2022-02" db="EMBL/GenBank/DDBJ databases">
        <authorList>
            <person name="Henning P.M."/>
            <person name="McCubbin A.G."/>
            <person name="Shore J.S."/>
        </authorList>
    </citation>
    <scope>NUCLEOTIDE SEQUENCE</scope>
    <source>
        <strain evidence="2">F60SS</strain>
        <tissue evidence="2">Leaves</tissue>
    </source>
</reference>